<dbReference type="InterPro" id="IPR000823">
    <property type="entry name" value="Peroxidase_pln"/>
</dbReference>
<evidence type="ECO:0000256" key="13">
    <source>
        <dbReference type="PIRSR" id="PIRSR600823-2"/>
    </source>
</evidence>
<dbReference type="EMBL" id="JAHRHJ020000001">
    <property type="protein sequence ID" value="KAH9331871.1"/>
    <property type="molecule type" value="Genomic_DNA"/>
</dbReference>
<dbReference type="GO" id="GO:0042744">
    <property type="term" value="P:hydrogen peroxide catabolic process"/>
    <property type="evidence" value="ECO:0007669"/>
    <property type="project" value="UniProtKB-KW"/>
</dbReference>
<keyword evidence="5 17" id="KW-0349">Heme</keyword>
<dbReference type="PROSITE" id="PS50873">
    <property type="entry name" value="PEROXIDASE_4"/>
    <property type="match status" value="1"/>
</dbReference>
<keyword evidence="8 17" id="KW-0560">Oxidoreductase</keyword>
<feature type="disulfide bond" evidence="16">
    <location>
        <begin position="70"/>
        <end position="75"/>
    </location>
</feature>
<dbReference type="GO" id="GO:0006979">
    <property type="term" value="P:response to oxidative stress"/>
    <property type="evidence" value="ECO:0007669"/>
    <property type="project" value="UniProtKB-UniRule"/>
</dbReference>
<dbReference type="InterPro" id="IPR002016">
    <property type="entry name" value="Haem_peroxidase"/>
</dbReference>
<feature type="chain" id="PRO_5041486511" description="Peroxidase" evidence="17">
    <location>
        <begin position="24"/>
        <end position="315"/>
    </location>
</feature>
<sequence>MAFGTRVLTLLFCACICNVGVEGLLTGLREDYYKQTCPNAENVIRDTIRNATRFDPKIPARILRMHFHDCFIRGCDGSVLLDSTANNTAEKDAPPNVSLRAFYVIDDAKSKLESVCPQTVSCADILAIAARDVVVQSGGPHWEVVKGRMDGVISSANETKGLPAPTFNVSQLLQSFIQRGLSIHDMVALSGGHTLGFSHCSSFARRVQGFNATHKMDPAMQPQFAQTLLALCPKSNTNLSAGAFLDSSATRFDNAYYKHLVEGKGVFGSDQALFTEHKTKTMVKRFAKDQNAFFAAFANSMRKMATVGLHTTHGQ</sequence>
<evidence type="ECO:0000256" key="12">
    <source>
        <dbReference type="PIRSR" id="PIRSR600823-1"/>
    </source>
</evidence>
<evidence type="ECO:0000313" key="19">
    <source>
        <dbReference type="EMBL" id="KAH9331871.1"/>
    </source>
</evidence>
<dbReference type="PRINTS" id="PR00461">
    <property type="entry name" value="PLPEROXIDASE"/>
</dbReference>
<dbReference type="Pfam" id="PF00141">
    <property type="entry name" value="peroxidase"/>
    <property type="match status" value="1"/>
</dbReference>
<evidence type="ECO:0000256" key="17">
    <source>
        <dbReference type="RuleBase" id="RU362060"/>
    </source>
</evidence>
<feature type="binding site" evidence="13">
    <location>
        <position position="163"/>
    </location>
    <ligand>
        <name>substrate</name>
    </ligand>
</feature>
<organism evidence="19 20">
    <name type="scientific">Taxus chinensis</name>
    <name type="common">Chinese yew</name>
    <name type="synonym">Taxus wallichiana var. chinensis</name>
    <dbReference type="NCBI Taxonomy" id="29808"/>
    <lineage>
        <taxon>Eukaryota</taxon>
        <taxon>Viridiplantae</taxon>
        <taxon>Streptophyta</taxon>
        <taxon>Embryophyta</taxon>
        <taxon>Tracheophyta</taxon>
        <taxon>Spermatophyta</taxon>
        <taxon>Pinopsida</taxon>
        <taxon>Pinidae</taxon>
        <taxon>Conifers II</taxon>
        <taxon>Cupressales</taxon>
        <taxon>Taxaceae</taxon>
        <taxon>Taxus</taxon>
    </lineage>
</organism>
<dbReference type="Proteomes" id="UP000824469">
    <property type="component" value="Unassembled WGS sequence"/>
</dbReference>
<dbReference type="PRINTS" id="PR00458">
    <property type="entry name" value="PEROXIDASE"/>
</dbReference>
<dbReference type="Gene3D" id="1.10.420.10">
    <property type="entry name" value="Peroxidase, domain 2"/>
    <property type="match status" value="1"/>
</dbReference>
<keyword evidence="17" id="KW-0964">Secreted</keyword>
<dbReference type="FunFam" id="1.10.420.10:FF:000006">
    <property type="entry name" value="Peroxidase"/>
    <property type="match status" value="1"/>
</dbReference>
<feature type="binding site" evidence="14">
    <location>
        <position position="69"/>
    </location>
    <ligand>
        <name>Ca(2+)</name>
        <dbReference type="ChEBI" id="CHEBI:29108"/>
        <label>1</label>
    </ligand>
</feature>
<feature type="disulfide bond" evidence="16">
    <location>
        <begin position="200"/>
        <end position="232"/>
    </location>
</feature>
<comment type="cofactor">
    <cofactor evidence="14 17">
        <name>heme b</name>
        <dbReference type="ChEBI" id="CHEBI:60344"/>
    </cofactor>
    <text evidence="14 17">Binds 1 heme b (iron(II)-protoporphyrin IX) group per subunit.</text>
</comment>
<evidence type="ECO:0000259" key="18">
    <source>
        <dbReference type="PROSITE" id="PS50873"/>
    </source>
</evidence>
<dbReference type="FunFam" id="1.10.520.10:FF:000001">
    <property type="entry name" value="Peroxidase"/>
    <property type="match status" value="1"/>
</dbReference>
<reference evidence="19 20" key="1">
    <citation type="journal article" date="2021" name="Nat. Plants">
        <title>The Taxus genome provides insights into paclitaxel biosynthesis.</title>
        <authorList>
            <person name="Xiong X."/>
            <person name="Gou J."/>
            <person name="Liao Q."/>
            <person name="Li Y."/>
            <person name="Zhou Q."/>
            <person name="Bi G."/>
            <person name="Li C."/>
            <person name="Du R."/>
            <person name="Wang X."/>
            <person name="Sun T."/>
            <person name="Guo L."/>
            <person name="Liang H."/>
            <person name="Lu P."/>
            <person name="Wu Y."/>
            <person name="Zhang Z."/>
            <person name="Ro D.K."/>
            <person name="Shang Y."/>
            <person name="Huang S."/>
            <person name="Yan J."/>
        </authorList>
    </citation>
    <scope>NUCLEOTIDE SEQUENCE [LARGE SCALE GENOMIC DNA]</scope>
    <source>
        <strain evidence="19">Ta-2019</strain>
    </source>
</reference>
<feature type="binding site" description="axial binding residue" evidence="14">
    <location>
        <position position="193"/>
    </location>
    <ligand>
        <name>heme b</name>
        <dbReference type="ChEBI" id="CHEBI:60344"/>
    </ligand>
    <ligandPart>
        <name>Fe</name>
        <dbReference type="ChEBI" id="CHEBI:18248"/>
    </ligandPart>
</feature>
<feature type="binding site" evidence="14">
    <location>
        <position position="90"/>
    </location>
    <ligand>
        <name>Ca(2+)</name>
        <dbReference type="ChEBI" id="CHEBI:29108"/>
        <label>1</label>
    </ligand>
</feature>
<dbReference type="GO" id="GO:0005576">
    <property type="term" value="C:extracellular region"/>
    <property type="evidence" value="ECO:0007669"/>
    <property type="project" value="UniProtKB-SubCell"/>
</dbReference>
<keyword evidence="9 14" id="KW-0408">Iron</keyword>
<keyword evidence="17" id="KW-0732">Signal</keyword>
<name>A0AA38H028_TAXCH</name>
<feature type="non-terminal residue" evidence="19">
    <location>
        <position position="1"/>
    </location>
</feature>
<feature type="disulfide bond" evidence="16">
    <location>
        <begin position="37"/>
        <end position="116"/>
    </location>
</feature>
<keyword evidence="17" id="KW-0376">Hydrogen peroxide</keyword>
<evidence type="ECO:0000256" key="14">
    <source>
        <dbReference type="PIRSR" id="PIRSR600823-3"/>
    </source>
</evidence>
<comment type="function">
    <text evidence="17">Removal of H(2)O(2), oxidation of toxic reductants, biosynthesis and degradation of lignin, suberization, auxin catabolism, response to environmental stresses such as wounding, pathogen attack and oxidative stress.</text>
</comment>
<comment type="similarity">
    <text evidence="17">Belongs to the peroxidase family. Classical plant (class III) peroxidase subfamily.</text>
</comment>
<dbReference type="InterPro" id="IPR010255">
    <property type="entry name" value="Haem_peroxidase_sf"/>
</dbReference>
<dbReference type="Gene3D" id="1.10.520.10">
    <property type="match status" value="1"/>
</dbReference>
<comment type="cofactor">
    <cofactor evidence="14 17">
        <name>Ca(2+)</name>
        <dbReference type="ChEBI" id="CHEBI:29108"/>
    </cofactor>
    <text evidence="14 17">Binds 2 calcium ions per subunit.</text>
</comment>
<dbReference type="InterPro" id="IPR019793">
    <property type="entry name" value="Peroxidases_heam-ligand_BS"/>
</dbReference>
<evidence type="ECO:0000256" key="3">
    <source>
        <dbReference type="ARBA" id="ARBA00012313"/>
    </source>
</evidence>
<dbReference type="GO" id="GO:0020037">
    <property type="term" value="F:heme binding"/>
    <property type="evidence" value="ECO:0007669"/>
    <property type="project" value="UniProtKB-UniRule"/>
</dbReference>
<feature type="binding site" evidence="14">
    <location>
        <position position="194"/>
    </location>
    <ligand>
        <name>Ca(2+)</name>
        <dbReference type="ChEBI" id="CHEBI:29108"/>
        <label>2</label>
    </ligand>
</feature>
<evidence type="ECO:0000256" key="10">
    <source>
        <dbReference type="ARBA" id="ARBA00023157"/>
    </source>
</evidence>
<evidence type="ECO:0000256" key="4">
    <source>
        <dbReference type="ARBA" id="ARBA00022559"/>
    </source>
</evidence>
<evidence type="ECO:0000256" key="1">
    <source>
        <dbReference type="ARBA" id="ARBA00000189"/>
    </source>
</evidence>
<evidence type="ECO:0000256" key="8">
    <source>
        <dbReference type="ARBA" id="ARBA00023002"/>
    </source>
</evidence>
<dbReference type="GO" id="GO:0046872">
    <property type="term" value="F:metal ion binding"/>
    <property type="evidence" value="ECO:0007669"/>
    <property type="project" value="UniProtKB-UniRule"/>
</dbReference>
<dbReference type="InterPro" id="IPR033905">
    <property type="entry name" value="Secretory_peroxidase"/>
</dbReference>
<feature type="site" description="Transition state stabilizer" evidence="15">
    <location>
        <position position="64"/>
    </location>
</feature>
<evidence type="ECO:0000256" key="15">
    <source>
        <dbReference type="PIRSR" id="PIRSR600823-4"/>
    </source>
</evidence>
<evidence type="ECO:0000256" key="2">
    <source>
        <dbReference type="ARBA" id="ARBA00006873"/>
    </source>
</evidence>
<feature type="binding site" evidence="14">
    <location>
        <position position="74"/>
    </location>
    <ligand>
        <name>Ca(2+)</name>
        <dbReference type="ChEBI" id="CHEBI:29108"/>
        <label>1</label>
    </ligand>
</feature>
<protein>
    <recommendedName>
        <fullName evidence="3 17">Peroxidase</fullName>
        <ecNumber evidence="3 17">1.11.1.7</ecNumber>
    </recommendedName>
</protein>
<comment type="catalytic activity">
    <reaction evidence="1 17">
        <text>2 a phenolic donor + H2O2 = 2 a phenolic radical donor + 2 H2O</text>
        <dbReference type="Rhea" id="RHEA:56136"/>
        <dbReference type="ChEBI" id="CHEBI:15377"/>
        <dbReference type="ChEBI" id="CHEBI:16240"/>
        <dbReference type="ChEBI" id="CHEBI:139520"/>
        <dbReference type="ChEBI" id="CHEBI:139521"/>
        <dbReference type="EC" id="1.11.1.7"/>
    </reaction>
</comment>
<keyword evidence="4 17" id="KW-0575">Peroxidase</keyword>
<dbReference type="PANTHER" id="PTHR31235">
    <property type="entry name" value="PEROXIDASE 25-RELATED"/>
    <property type="match status" value="1"/>
</dbReference>
<evidence type="ECO:0000256" key="16">
    <source>
        <dbReference type="PIRSR" id="PIRSR600823-5"/>
    </source>
</evidence>
<feature type="domain" description="Plant heme peroxidase family profile" evidence="18">
    <location>
        <begin position="27"/>
        <end position="315"/>
    </location>
</feature>
<evidence type="ECO:0000256" key="11">
    <source>
        <dbReference type="ARBA" id="ARBA00023180"/>
    </source>
</evidence>
<gene>
    <name evidence="19" type="ORF">KI387_003979</name>
</gene>
<keyword evidence="6 14" id="KW-0479">Metal-binding</keyword>
<dbReference type="SUPFAM" id="SSF48113">
    <property type="entry name" value="Heme-dependent peroxidases"/>
    <property type="match status" value="1"/>
</dbReference>
<dbReference type="EC" id="1.11.1.7" evidence="3 17"/>
<evidence type="ECO:0000256" key="6">
    <source>
        <dbReference type="ARBA" id="ARBA00022723"/>
    </source>
</evidence>
<evidence type="ECO:0000313" key="20">
    <source>
        <dbReference type="Proteomes" id="UP000824469"/>
    </source>
</evidence>
<comment type="subcellular location">
    <subcellularLocation>
        <location evidence="17">Secreted</location>
    </subcellularLocation>
</comment>
<feature type="binding site" evidence="14">
    <location>
        <position position="78"/>
    </location>
    <ligand>
        <name>Ca(2+)</name>
        <dbReference type="ChEBI" id="CHEBI:29108"/>
        <label>1</label>
    </ligand>
</feature>
<dbReference type="OMA" id="RNASMHD"/>
<evidence type="ECO:0000256" key="5">
    <source>
        <dbReference type="ARBA" id="ARBA00022617"/>
    </source>
</evidence>
<keyword evidence="11" id="KW-0325">Glycoprotein</keyword>
<keyword evidence="7 14" id="KW-0106">Calcium</keyword>
<keyword evidence="10 16" id="KW-1015">Disulfide bond</keyword>
<feature type="active site" description="Proton acceptor" evidence="12">
    <location>
        <position position="68"/>
    </location>
</feature>
<proteinExistence type="inferred from homology"/>
<feature type="binding site" evidence="14">
    <location>
        <position position="253"/>
    </location>
    <ligand>
        <name>Ca(2+)</name>
        <dbReference type="ChEBI" id="CHEBI:29108"/>
        <label>2</label>
    </ligand>
</feature>
<comment type="similarity">
    <text evidence="2">Belongs to the peroxidase family. Ascorbate peroxidase subfamily.</text>
</comment>
<dbReference type="CDD" id="cd00693">
    <property type="entry name" value="secretory_peroxidase"/>
    <property type="match status" value="1"/>
</dbReference>
<feature type="signal peptide" evidence="17">
    <location>
        <begin position="1"/>
        <end position="23"/>
    </location>
</feature>
<evidence type="ECO:0000256" key="7">
    <source>
        <dbReference type="ARBA" id="ARBA00022837"/>
    </source>
</evidence>
<dbReference type="GO" id="GO:0140825">
    <property type="term" value="F:lactoperoxidase activity"/>
    <property type="evidence" value="ECO:0007669"/>
    <property type="project" value="UniProtKB-EC"/>
</dbReference>
<accession>A0AA38H028</accession>
<feature type="binding site" evidence="14">
    <location>
        <position position="76"/>
    </location>
    <ligand>
        <name>Ca(2+)</name>
        <dbReference type="ChEBI" id="CHEBI:29108"/>
        <label>1</label>
    </ligand>
</feature>
<dbReference type="AlphaFoldDB" id="A0AA38H028"/>
<dbReference type="PROSITE" id="PS00435">
    <property type="entry name" value="PEROXIDASE_1"/>
    <property type="match status" value="1"/>
</dbReference>
<comment type="caution">
    <text evidence="19">The sequence shown here is derived from an EMBL/GenBank/DDBJ whole genome shotgun (WGS) entry which is preliminary data.</text>
</comment>
<evidence type="ECO:0000256" key="9">
    <source>
        <dbReference type="ARBA" id="ARBA00023004"/>
    </source>
</evidence>
<keyword evidence="20" id="KW-1185">Reference proteome</keyword>